<evidence type="ECO:0000256" key="4">
    <source>
        <dbReference type="ARBA" id="ARBA00022525"/>
    </source>
</evidence>
<comment type="function">
    <text evidence="13">Participates in the reverse transport of cholesterol from tissues to the liver for excretion by promoting cholesterol efflux from tissues and by acting as a cofactor for the lecithin cholesterol acyltransferase (LCAT).</text>
</comment>
<evidence type="ECO:0000256" key="10">
    <source>
        <dbReference type="ARBA" id="ARBA00023098"/>
    </source>
</evidence>
<evidence type="ECO:0000256" key="12">
    <source>
        <dbReference type="ARBA" id="ARBA00023221"/>
    </source>
</evidence>
<dbReference type="Pfam" id="PF01442">
    <property type="entry name" value="Apolipoprotein"/>
    <property type="match status" value="1"/>
</dbReference>
<accession>A0A9J8AEM4</accession>
<keyword evidence="3" id="KW-0813">Transport</keyword>
<evidence type="ECO:0000256" key="8">
    <source>
        <dbReference type="ARBA" id="ARBA00022850"/>
    </source>
</evidence>
<comment type="subcellular location">
    <subcellularLocation>
        <location evidence="1">Secreted</location>
    </subcellularLocation>
</comment>
<feature type="chain" id="PRO_5039923956" evidence="15">
    <location>
        <begin position="37"/>
        <end position="275"/>
    </location>
</feature>
<dbReference type="PANTHER" id="PTHR18976:SF11">
    <property type="entry name" value="APOLIPOPROTEIN A-I"/>
    <property type="match status" value="1"/>
</dbReference>
<dbReference type="InterPro" id="IPR000074">
    <property type="entry name" value="ApoA_E"/>
</dbReference>
<evidence type="ECO:0000256" key="3">
    <source>
        <dbReference type="ARBA" id="ARBA00022448"/>
    </source>
</evidence>
<evidence type="ECO:0000256" key="15">
    <source>
        <dbReference type="SAM" id="SignalP"/>
    </source>
</evidence>
<dbReference type="Ensembl" id="ENSCCRT00000111383.1">
    <property type="protein sequence ID" value="ENSCCRP00000143422.1"/>
    <property type="gene ID" value="ENSCCRG00000007011.2"/>
</dbReference>
<dbReference type="GO" id="GO:0034362">
    <property type="term" value="C:low-density lipoprotein particle"/>
    <property type="evidence" value="ECO:0007669"/>
    <property type="project" value="TreeGrafter"/>
</dbReference>
<sequence>MASGHLSAPQMAERSFRSMMRFVVLALAVLLAGCQARFLQDEPPSQVEHVKSALQLYADQLKQAAHKSLTHLDDTEFADYKEFLGQSVDNLHGYFQNGFQAITPIGGQVLEATKDTREKLVKDVEELRTKIEPMRAELRQVLEKHFQEYRDELKPFVEEYLTKHQKFLEEMRTKLEPVVKSLREKIGTNWEETKSKLMPILEAVREKVAEHLQDLKKLLEPYMQDYREQMEKGAQEFRQSVKSGELRKKMNELGEEVKPHFMAIFTAVQKVMTKE</sequence>
<keyword evidence="17" id="KW-1185">Reference proteome</keyword>
<dbReference type="OMA" id="HTAEMDE"/>
<dbReference type="SUPFAM" id="SSF58113">
    <property type="entry name" value="Apolipoprotein A-I"/>
    <property type="match status" value="1"/>
</dbReference>
<keyword evidence="4" id="KW-0964">Secreted</keyword>
<feature type="signal peptide" evidence="15">
    <location>
        <begin position="1"/>
        <end position="36"/>
    </location>
</feature>
<dbReference type="Proteomes" id="UP001108240">
    <property type="component" value="Unplaced"/>
</dbReference>
<keyword evidence="8" id="KW-0345">HDL</keyword>
<dbReference type="GO" id="GO:0033700">
    <property type="term" value="P:phospholipid efflux"/>
    <property type="evidence" value="ECO:0007669"/>
    <property type="project" value="TreeGrafter"/>
</dbReference>
<dbReference type="AlphaFoldDB" id="A0A9J8AEM4"/>
<evidence type="ECO:0000256" key="5">
    <source>
        <dbReference type="ARBA" id="ARBA00022548"/>
    </source>
</evidence>
<evidence type="ECO:0000256" key="11">
    <source>
        <dbReference type="ARBA" id="ARBA00023166"/>
    </source>
</evidence>
<keyword evidence="10" id="KW-0443">Lipid metabolism</keyword>
<dbReference type="GO" id="GO:0060228">
    <property type="term" value="F:phosphatidylcholine-sterol O-acyltransferase activator activity"/>
    <property type="evidence" value="ECO:0007669"/>
    <property type="project" value="TreeGrafter"/>
</dbReference>
<evidence type="ECO:0000256" key="9">
    <source>
        <dbReference type="ARBA" id="ARBA00023055"/>
    </source>
</evidence>
<comment type="similarity">
    <text evidence="2">Belongs to the apolipoprotein A1/A4/E family.</text>
</comment>
<dbReference type="GO" id="GO:0034361">
    <property type="term" value="C:very-low-density lipoprotein particle"/>
    <property type="evidence" value="ECO:0007669"/>
    <property type="project" value="TreeGrafter"/>
</dbReference>
<dbReference type="GO" id="GO:0033344">
    <property type="term" value="P:cholesterol efflux"/>
    <property type="evidence" value="ECO:0007669"/>
    <property type="project" value="TreeGrafter"/>
</dbReference>
<proteinExistence type="inferred from homology"/>
<feature type="coiled-coil region" evidence="14">
    <location>
        <begin position="110"/>
        <end position="144"/>
    </location>
</feature>
<dbReference type="GO" id="GO:0120020">
    <property type="term" value="F:cholesterol transfer activity"/>
    <property type="evidence" value="ECO:0007669"/>
    <property type="project" value="TreeGrafter"/>
</dbReference>
<keyword evidence="5" id="KW-0153">Cholesterol metabolism</keyword>
<name>A0A9J8AEM4_CYPCA</name>
<keyword evidence="14" id="KW-0175">Coiled coil</keyword>
<organism evidence="16 17">
    <name type="scientific">Cyprinus carpio carpio</name>
    <dbReference type="NCBI Taxonomy" id="630221"/>
    <lineage>
        <taxon>Eukaryota</taxon>
        <taxon>Metazoa</taxon>
        <taxon>Chordata</taxon>
        <taxon>Craniata</taxon>
        <taxon>Vertebrata</taxon>
        <taxon>Euteleostomi</taxon>
        <taxon>Actinopterygii</taxon>
        <taxon>Neopterygii</taxon>
        <taxon>Teleostei</taxon>
        <taxon>Ostariophysi</taxon>
        <taxon>Cypriniformes</taxon>
        <taxon>Cyprinidae</taxon>
        <taxon>Cyprininae</taxon>
        <taxon>Cyprinus</taxon>
    </lineage>
</organism>
<evidence type="ECO:0000313" key="17">
    <source>
        <dbReference type="Proteomes" id="UP001108240"/>
    </source>
</evidence>
<evidence type="ECO:0000256" key="6">
    <source>
        <dbReference type="ARBA" id="ARBA00022729"/>
    </source>
</evidence>
<reference evidence="16" key="1">
    <citation type="submission" date="2025-08" db="UniProtKB">
        <authorList>
            <consortium name="Ensembl"/>
        </authorList>
    </citation>
    <scope>IDENTIFICATION</scope>
</reference>
<dbReference type="GO" id="GO:0034364">
    <property type="term" value="C:high-density lipoprotein particle"/>
    <property type="evidence" value="ECO:0007669"/>
    <property type="project" value="UniProtKB-KW"/>
</dbReference>
<evidence type="ECO:0000256" key="13">
    <source>
        <dbReference type="ARBA" id="ARBA00037506"/>
    </source>
</evidence>
<keyword evidence="11" id="KW-1207">Sterol metabolism</keyword>
<keyword evidence="6 15" id="KW-0732">Signal</keyword>
<dbReference type="Gene3D" id="1.20.120.20">
    <property type="entry name" value="Apolipoprotein"/>
    <property type="match status" value="2"/>
</dbReference>
<keyword evidence="9" id="KW-0445">Lipid transport</keyword>
<evidence type="ECO:0000256" key="1">
    <source>
        <dbReference type="ARBA" id="ARBA00004613"/>
    </source>
</evidence>
<evidence type="ECO:0000256" key="2">
    <source>
        <dbReference type="ARBA" id="ARBA00008788"/>
    </source>
</evidence>
<dbReference type="GO" id="GO:1903561">
    <property type="term" value="C:extracellular vesicle"/>
    <property type="evidence" value="ECO:0007669"/>
    <property type="project" value="TreeGrafter"/>
</dbReference>
<dbReference type="GeneTree" id="ENSGT00950000182929"/>
<dbReference type="GO" id="GO:0042627">
    <property type="term" value="C:chylomicron"/>
    <property type="evidence" value="ECO:0007669"/>
    <property type="project" value="TreeGrafter"/>
</dbReference>
<reference evidence="16" key="2">
    <citation type="submission" date="2025-09" db="UniProtKB">
        <authorList>
            <consortium name="Ensembl"/>
        </authorList>
    </citation>
    <scope>IDENTIFICATION</scope>
</reference>
<dbReference type="InterPro" id="IPR050163">
    <property type="entry name" value="Apolipoprotein_A1/A4/E"/>
</dbReference>
<dbReference type="PANTHER" id="PTHR18976">
    <property type="entry name" value="APOLIPOPROTEIN"/>
    <property type="match status" value="1"/>
</dbReference>
<dbReference type="GO" id="GO:0008203">
    <property type="term" value="P:cholesterol metabolic process"/>
    <property type="evidence" value="ECO:0007669"/>
    <property type="project" value="UniProtKB-KW"/>
</dbReference>
<dbReference type="GO" id="GO:0005543">
    <property type="term" value="F:phospholipid binding"/>
    <property type="evidence" value="ECO:0007669"/>
    <property type="project" value="TreeGrafter"/>
</dbReference>
<keyword evidence="12" id="KW-0753">Steroid metabolism</keyword>
<evidence type="ECO:0000313" key="16">
    <source>
        <dbReference type="Ensembl" id="ENSCCRP00000143422.1"/>
    </source>
</evidence>
<dbReference type="GO" id="GO:0055090">
    <property type="term" value="P:acylglycerol homeostasis"/>
    <property type="evidence" value="ECO:0007669"/>
    <property type="project" value="TreeGrafter"/>
</dbReference>
<dbReference type="GO" id="GO:0042157">
    <property type="term" value="P:lipoprotein metabolic process"/>
    <property type="evidence" value="ECO:0007669"/>
    <property type="project" value="InterPro"/>
</dbReference>
<evidence type="ECO:0000256" key="14">
    <source>
        <dbReference type="SAM" id="Coils"/>
    </source>
</evidence>
<keyword evidence="7" id="KW-0677">Repeat</keyword>
<protein>
    <submittedName>
        <fullName evidence="16">Apolipoprotein A-Ib</fullName>
    </submittedName>
</protein>
<evidence type="ECO:0000256" key="7">
    <source>
        <dbReference type="ARBA" id="ARBA00022737"/>
    </source>
</evidence>